<proteinExistence type="predicted"/>
<dbReference type="AlphaFoldDB" id="A0AAU6PEQ4"/>
<dbReference type="InterPro" id="IPR038726">
    <property type="entry name" value="PDDEXK_AddAB-type"/>
</dbReference>
<sequence>MWINAETTNISKNDTVILANNRQVLAFKKTWGRQKGNSALPKSLSWQQYLQETWHSLEPNTEKRLISNNESRTLIEQSMMKLGQVNVDNRLLDEVIKNNDYCTAHLIEYTELSQTKITNCTLFVEWMEYYQQTKRDKNLLDANDLPVLIIKQSADLAPPYIYGFKTLTPVQSLLLDKIGYQVLKAQEKPTQIDNQIFQTTDDEILASALWAKNLNAQHPNDPIAIVCPTLNREHYQIKSIFDQVFADTLIETGQKSYNISLGLPLSDYPLIRHLLDILQLSAQLQRNYISTETFNAVMASPYIAHAQAEQSGRAVLVNKVLKFAKTHFKFSKLEELLNAVPQTKAMLESVIAQASKNKQRHDLWLSSFDNFLQIWGFATDRTLSSTEYQLFNKYQTARFGLNQLAEISTAVTITAAISDLKKWLSQVIFQAQSAKTPIQILGSLEAEGLVFNHAWVVGMSDEFLPVALNAPRFIPSDIAQAHQIPHSNFELITKDAQDTLNNLTHLADTVIFSYAKTHFESEQQPSPLLEFTHETQSFTREYQTITMENLTDIKVNPLTDMQVRGGVGILKDQMACAFKGFAHRLKTQTFDDPHIGLNRMEQGNIIHRALQYFYQDITTQSALLALNDADLNALIKQKITSALEYHNESGFKQVEKIRVANIIRQFIEVEKFREPFTVTSTEEEITANIAGLQFTTRLDRLDTMENGDTIIFDYKIGTPSINSWIGTAIKEPQLPIYAISNDTQGIAFIQLNADKVDIKGLSKDPESLPKQRKNNTQPKWDEQITLWQKTLNTASQNFQIGKAEIAPIKGACDYCEFDPLCRVGK</sequence>
<name>A0AAU6PEQ4_9GAMM</name>
<dbReference type="InterPro" id="IPR027417">
    <property type="entry name" value="P-loop_NTPase"/>
</dbReference>
<gene>
    <name evidence="2" type="ORF">Ctma_0180</name>
</gene>
<dbReference type="EMBL" id="CP138327">
    <property type="protein sequence ID" value="WXT99481.1"/>
    <property type="molecule type" value="Genomic_DNA"/>
</dbReference>
<evidence type="ECO:0000313" key="2">
    <source>
        <dbReference type="EMBL" id="WXT99481.1"/>
    </source>
</evidence>
<reference evidence="2" key="1">
    <citation type="submission" date="2023-10" db="EMBL/GenBank/DDBJ databases">
        <title>The first scallop-associated chemosynthetic bacterial symbiont.</title>
        <authorList>
            <person name="Lin Y.-T."/>
            <person name="Sun J."/>
            <person name="Ip J.C.-H."/>
            <person name="He X."/>
            <person name="Gao Z.-M."/>
            <person name="Perez M."/>
            <person name="Xu T."/>
            <person name="Qian P.-Y."/>
            <person name="Qiu J.-W."/>
        </authorList>
    </citation>
    <scope>NUCLEOTIDE SEQUENCE</scope>
    <source>
        <strain evidence="2">Gill1</strain>
    </source>
</reference>
<dbReference type="NCBIfam" id="TIGR03623">
    <property type="entry name" value="probable DNA repair protein"/>
    <property type="match status" value="1"/>
</dbReference>
<dbReference type="SUPFAM" id="SSF52540">
    <property type="entry name" value="P-loop containing nucleoside triphosphate hydrolases"/>
    <property type="match status" value="1"/>
</dbReference>
<feature type="domain" description="PD-(D/E)XK endonuclease-like" evidence="1">
    <location>
        <begin position="575"/>
        <end position="822"/>
    </location>
</feature>
<dbReference type="Gene3D" id="3.90.320.10">
    <property type="match status" value="1"/>
</dbReference>
<dbReference type="InterPro" id="IPR011604">
    <property type="entry name" value="PDDEXK-like_dom_sf"/>
</dbReference>
<dbReference type="Pfam" id="PF12705">
    <property type="entry name" value="PDDEXK_1"/>
    <property type="match status" value="1"/>
</dbReference>
<dbReference type="InterPro" id="IPR019925">
    <property type="entry name" value="DNA_repair_protein_predicted"/>
</dbReference>
<organism evidence="2">
    <name type="scientific">Catillopecten margaritatus gill symbiont</name>
    <dbReference type="NCBI Taxonomy" id="3083288"/>
    <lineage>
        <taxon>Bacteria</taxon>
        <taxon>Pseudomonadati</taxon>
        <taxon>Pseudomonadota</taxon>
        <taxon>Gammaproteobacteria</taxon>
        <taxon>sulfur-oxidizing symbionts</taxon>
    </lineage>
</organism>
<evidence type="ECO:0000259" key="1">
    <source>
        <dbReference type="Pfam" id="PF12705"/>
    </source>
</evidence>
<protein>
    <recommendedName>
        <fullName evidence="1">PD-(D/E)XK endonuclease-like domain-containing protein</fullName>
    </recommendedName>
</protein>
<accession>A0AAU6PEQ4</accession>